<reference evidence="2" key="1">
    <citation type="journal article" date="2020" name="mSystems">
        <title>Genome- and Community-Level Interaction Insights into Carbon Utilization and Element Cycling Functions of Hydrothermarchaeota in Hydrothermal Sediment.</title>
        <authorList>
            <person name="Zhou Z."/>
            <person name="Liu Y."/>
            <person name="Xu W."/>
            <person name="Pan J."/>
            <person name="Luo Z.H."/>
            <person name="Li M."/>
        </authorList>
    </citation>
    <scope>NUCLEOTIDE SEQUENCE [LARGE SCALE GENOMIC DNA]</scope>
    <source>
        <strain evidence="2">SpSt-754</strain>
    </source>
</reference>
<dbReference type="EMBL" id="DTGD01000075">
    <property type="protein sequence ID" value="HGB35645.1"/>
    <property type="molecule type" value="Genomic_DNA"/>
</dbReference>
<gene>
    <name evidence="2" type="ORF">ENV38_01900</name>
</gene>
<comment type="caution">
    <text evidence="2">The sequence shown here is derived from an EMBL/GenBank/DDBJ whole genome shotgun (WGS) entry which is preliminary data.</text>
</comment>
<dbReference type="InterPro" id="IPR009045">
    <property type="entry name" value="Zn_M74/Hedgehog-like"/>
</dbReference>
<sequence length="86" mass="9854">MNILKFCALVITLRAKWPFSVTSWGRTVKHNKDVGGVEGSDHLMWLGMDVILEPMEKNLDFEKDAGKIGLTALFENDHYHLQINRI</sequence>
<dbReference type="Pfam" id="PF08291">
    <property type="entry name" value="Peptidase_M15_3"/>
    <property type="match status" value="1"/>
</dbReference>
<dbReference type="AlphaFoldDB" id="A0A7V3KN09"/>
<organism evidence="2">
    <name type="scientific">candidate division WOR-3 bacterium</name>
    <dbReference type="NCBI Taxonomy" id="2052148"/>
    <lineage>
        <taxon>Bacteria</taxon>
        <taxon>Bacteria division WOR-3</taxon>
    </lineage>
</organism>
<feature type="domain" description="Peptidase M15A C-terminal" evidence="1">
    <location>
        <begin position="4"/>
        <end position="81"/>
    </location>
</feature>
<evidence type="ECO:0000259" key="1">
    <source>
        <dbReference type="Pfam" id="PF08291"/>
    </source>
</evidence>
<dbReference type="SUPFAM" id="SSF55166">
    <property type="entry name" value="Hedgehog/DD-peptidase"/>
    <property type="match status" value="1"/>
</dbReference>
<accession>A0A7V3KN09</accession>
<name>A0A7V3KN09_UNCW3</name>
<dbReference type="InterPro" id="IPR013230">
    <property type="entry name" value="Peptidase_M15A_C"/>
</dbReference>
<evidence type="ECO:0000313" key="2">
    <source>
        <dbReference type="EMBL" id="HGB35645.1"/>
    </source>
</evidence>
<proteinExistence type="predicted"/>
<protein>
    <recommendedName>
        <fullName evidence="1">Peptidase M15A C-terminal domain-containing protein</fullName>
    </recommendedName>
</protein>
<dbReference type="Gene3D" id="3.30.1380.10">
    <property type="match status" value="1"/>
</dbReference>